<dbReference type="EMBL" id="JBEDUW010000007">
    <property type="protein sequence ID" value="KAK9914618.1"/>
    <property type="molecule type" value="Genomic_DNA"/>
</dbReference>
<accession>A0AAW1W730</accession>
<proteinExistence type="predicted"/>
<dbReference type="Proteomes" id="UP001457282">
    <property type="component" value="Unassembled WGS sequence"/>
</dbReference>
<name>A0AAW1W730_RUBAR</name>
<dbReference type="AlphaFoldDB" id="A0AAW1W730"/>
<comment type="caution">
    <text evidence="1">The sequence shown here is derived from an EMBL/GenBank/DDBJ whole genome shotgun (WGS) entry which is preliminary data.</text>
</comment>
<gene>
    <name evidence="1" type="ORF">M0R45_038387</name>
</gene>
<evidence type="ECO:0000313" key="1">
    <source>
        <dbReference type="EMBL" id="KAK9914618.1"/>
    </source>
</evidence>
<reference evidence="1 2" key="1">
    <citation type="journal article" date="2023" name="G3 (Bethesda)">
        <title>A chromosome-length genome assembly and annotation of blackberry (Rubus argutus, cv. 'Hillquist').</title>
        <authorList>
            <person name="Bruna T."/>
            <person name="Aryal R."/>
            <person name="Dudchenko O."/>
            <person name="Sargent D.J."/>
            <person name="Mead D."/>
            <person name="Buti M."/>
            <person name="Cavallini A."/>
            <person name="Hytonen T."/>
            <person name="Andres J."/>
            <person name="Pham M."/>
            <person name="Weisz D."/>
            <person name="Mascagni F."/>
            <person name="Usai G."/>
            <person name="Natali L."/>
            <person name="Bassil N."/>
            <person name="Fernandez G.E."/>
            <person name="Lomsadze A."/>
            <person name="Armour M."/>
            <person name="Olukolu B."/>
            <person name="Poorten T."/>
            <person name="Britton C."/>
            <person name="Davik J."/>
            <person name="Ashrafi H."/>
            <person name="Aiden E.L."/>
            <person name="Borodovsky M."/>
            <person name="Worthington M."/>
        </authorList>
    </citation>
    <scope>NUCLEOTIDE SEQUENCE [LARGE SCALE GENOMIC DNA]</scope>
    <source>
        <strain evidence="1">PI 553951</strain>
    </source>
</reference>
<keyword evidence="2" id="KW-1185">Reference proteome</keyword>
<evidence type="ECO:0000313" key="2">
    <source>
        <dbReference type="Proteomes" id="UP001457282"/>
    </source>
</evidence>
<sequence length="248" mass="28445">MMNKLNLLKSSLRTLTTFSSLIREQSIAALRTTSRPLLPSPHFEPRPSEVLLRSFSTRAPQKFHRVNIEPSLDVSVVVDNGQRYYAYGMLNYKIIDEELIDMDCRFKYDILVKKIGYLCTMTKAADHELSHNELLNITIDNKEGVKQDLEVALYLIGTNLVDFKIYCVTFMPLKSLDEENVQLKLLVDNFDGTVKGLAFLFMKPVALQLHVEEAKQLIDAARGRCNNLWEITFEAFLDKKPQRAIISN</sequence>
<protein>
    <submittedName>
        <fullName evidence="1">Uncharacterized protein</fullName>
    </submittedName>
</protein>
<organism evidence="1 2">
    <name type="scientific">Rubus argutus</name>
    <name type="common">Southern blackberry</name>
    <dbReference type="NCBI Taxonomy" id="59490"/>
    <lineage>
        <taxon>Eukaryota</taxon>
        <taxon>Viridiplantae</taxon>
        <taxon>Streptophyta</taxon>
        <taxon>Embryophyta</taxon>
        <taxon>Tracheophyta</taxon>
        <taxon>Spermatophyta</taxon>
        <taxon>Magnoliopsida</taxon>
        <taxon>eudicotyledons</taxon>
        <taxon>Gunneridae</taxon>
        <taxon>Pentapetalae</taxon>
        <taxon>rosids</taxon>
        <taxon>fabids</taxon>
        <taxon>Rosales</taxon>
        <taxon>Rosaceae</taxon>
        <taxon>Rosoideae</taxon>
        <taxon>Rosoideae incertae sedis</taxon>
        <taxon>Rubus</taxon>
    </lineage>
</organism>